<evidence type="ECO:0000256" key="2">
    <source>
        <dbReference type="ARBA" id="ARBA00010488"/>
    </source>
</evidence>
<dbReference type="Pfam" id="PF04464">
    <property type="entry name" value="Glyphos_transf"/>
    <property type="match status" value="1"/>
</dbReference>
<dbReference type="PANTHER" id="PTHR37316">
    <property type="entry name" value="TEICHOIC ACID GLYCEROL-PHOSPHATE PRIMASE"/>
    <property type="match status" value="1"/>
</dbReference>
<comment type="caution">
    <text evidence="7">The sequence shown here is derived from an EMBL/GenBank/DDBJ whole genome shotgun (WGS) entry which is preliminary data.</text>
</comment>
<organism evidence="7 8">
    <name type="scientific">Nosocomiicoccus ampullae</name>
    <dbReference type="NCBI Taxonomy" id="489910"/>
    <lineage>
        <taxon>Bacteria</taxon>
        <taxon>Bacillati</taxon>
        <taxon>Bacillota</taxon>
        <taxon>Bacilli</taxon>
        <taxon>Bacillales</taxon>
        <taxon>Staphylococcaceae</taxon>
        <taxon>Nosocomiicoccus</taxon>
    </lineage>
</organism>
<evidence type="ECO:0000256" key="4">
    <source>
        <dbReference type="ARBA" id="ARBA00022679"/>
    </source>
</evidence>
<evidence type="ECO:0000256" key="5">
    <source>
        <dbReference type="ARBA" id="ARBA00022944"/>
    </source>
</evidence>
<proteinExistence type="inferred from homology"/>
<dbReference type="Gene3D" id="3.40.50.11820">
    <property type="match status" value="1"/>
</dbReference>
<dbReference type="EMBL" id="JACHHF010000005">
    <property type="protein sequence ID" value="MBB5176087.1"/>
    <property type="molecule type" value="Genomic_DNA"/>
</dbReference>
<comment type="similarity">
    <text evidence="2">Belongs to the CDP-glycerol glycerophosphotransferase family.</text>
</comment>
<protein>
    <submittedName>
        <fullName evidence="7">CDP-glycerol glycerophosphotransferase (TagB/SpsB family)</fullName>
    </submittedName>
</protein>
<dbReference type="RefSeq" id="WP_183674010.1">
    <property type="nucleotide sequence ID" value="NZ_CBCRYX010000004.1"/>
</dbReference>
<dbReference type="AlphaFoldDB" id="A0A9Q2D000"/>
<dbReference type="GO" id="GO:0005886">
    <property type="term" value="C:plasma membrane"/>
    <property type="evidence" value="ECO:0007669"/>
    <property type="project" value="UniProtKB-SubCell"/>
</dbReference>
<dbReference type="InterPro" id="IPR043148">
    <property type="entry name" value="TagF_C"/>
</dbReference>
<dbReference type="InterPro" id="IPR051612">
    <property type="entry name" value="Teichoic_Acid_Biosynth"/>
</dbReference>
<dbReference type="Proteomes" id="UP000579136">
    <property type="component" value="Unassembled WGS sequence"/>
</dbReference>
<dbReference type="PANTHER" id="PTHR37316:SF1">
    <property type="entry name" value="TEICHOIC ACID GLYCEROL-PHOSPHATE PRIMASE"/>
    <property type="match status" value="1"/>
</dbReference>
<dbReference type="InterPro" id="IPR043149">
    <property type="entry name" value="TagF_N"/>
</dbReference>
<keyword evidence="8" id="KW-1185">Reference proteome</keyword>
<evidence type="ECO:0000313" key="7">
    <source>
        <dbReference type="EMBL" id="MBB5176087.1"/>
    </source>
</evidence>
<evidence type="ECO:0000256" key="3">
    <source>
        <dbReference type="ARBA" id="ARBA00022475"/>
    </source>
</evidence>
<keyword evidence="3" id="KW-1003">Cell membrane</keyword>
<evidence type="ECO:0000256" key="6">
    <source>
        <dbReference type="ARBA" id="ARBA00023136"/>
    </source>
</evidence>
<dbReference type="Gene3D" id="3.40.50.12580">
    <property type="match status" value="1"/>
</dbReference>
<keyword evidence="6" id="KW-0472">Membrane</keyword>
<dbReference type="GO" id="GO:0047355">
    <property type="term" value="F:CDP-glycerol glycerophosphotransferase activity"/>
    <property type="evidence" value="ECO:0007669"/>
    <property type="project" value="InterPro"/>
</dbReference>
<dbReference type="InterPro" id="IPR007554">
    <property type="entry name" value="Glycerophosphate_synth"/>
</dbReference>
<reference evidence="7 8" key="1">
    <citation type="submission" date="2020-08" db="EMBL/GenBank/DDBJ databases">
        <title>Genomic Encyclopedia of Type Strains, Phase IV (KMG-IV): sequencing the most valuable type-strain genomes for metagenomic binning, comparative biology and taxonomic classification.</title>
        <authorList>
            <person name="Goeker M."/>
        </authorList>
    </citation>
    <scope>NUCLEOTIDE SEQUENCE [LARGE SCALE GENOMIC DNA]</scope>
    <source>
        <strain evidence="7 8">DSM 19163</strain>
    </source>
</reference>
<evidence type="ECO:0000313" key="8">
    <source>
        <dbReference type="Proteomes" id="UP000579136"/>
    </source>
</evidence>
<sequence length="374" mass="44145">MIKEAVLRVYNFIVSRFFLFARLLPLKNSVVLLTSYGDNINYIIQNPKLRYYNEVIIYTERPYEFKYYNNVTVYSHSNFNLKELYEISRAKNIILDNHFPVLGGMNTLRPYVTVIQTWHAVGAVKAFGLADQTFNHRPKRSKDRFQRTYQNIDYYVSGSKTMSEIFKKVFNINDDKILKTSMPRLDFYNDEAVIKNTNDCLRKSLNISNETIIITYAPTYRENQFNVNDIHLDIEKMTRVLPNNYIIALRLHPTVELNNILKNVINLSKGYSLESVLSMTDILITDYSSVGFEFSNLERPIIYYPYDIDDYKKEKGLIDKYENLTTSNIAYSTDDIIQMIKENQFSIDEIRKFKHQWNEYNHTNNTNVLVKVLK</sequence>
<dbReference type="SUPFAM" id="SSF53756">
    <property type="entry name" value="UDP-Glycosyltransferase/glycogen phosphorylase"/>
    <property type="match status" value="1"/>
</dbReference>
<evidence type="ECO:0000256" key="1">
    <source>
        <dbReference type="ARBA" id="ARBA00004202"/>
    </source>
</evidence>
<comment type="subcellular location">
    <subcellularLocation>
        <location evidence="1">Cell membrane</location>
        <topology evidence="1">Peripheral membrane protein</topology>
    </subcellularLocation>
</comment>
<accession>A0A9Q2D000</accession>
<keyword evidence="4" id="KW-0808">Transferase</keyword>
<keyword evidence="5" id="KW-0777">Teichoic acid biosynthesis</keyword>
<name>A0A9Q2D000_9STAP</name>
<dbReference type="GO" id="GO:0019350">
    <property type="term" value="P:teichoic acid biosynthetic process"/>
    <property type="evidence" value="ECO:0007669"/>
    <property type="project" value="UniProtKB-KW"/>
</dbReference>
<gene>
    <name evidence="7" type="ORF">HNQ45_000974</name>
</gene>